<accession>A0A8H6XEQ4</accession>
<evidence type="ECO:0000313" key="4">
    <source>
        <dbReference type="Proteomes" id="UP000620124"/>
    </source>
</evidence>
<keyword evidence="2" id="KW-0732">Signal</keyword>
<feature type="region of interest" description="Disordered" evidence="1">
    <location>
        <begin position="200"/>
        <end position="223"/>
    </location>
</feature>
<protein>
    <submittedName>
        <fullName evidence="3">Putative pheromone receptor</fullName>
    </submittedName>
</protein>
<dbReference type="Proteomes" id="UP000620124">
    <property type="component" value="Unassembled WGS sequence"/>
</dbReference>
<feature type="region of interest" description="Disordered" evidence="1">
    <location>
        <begin position="101"/>
        <end position="124"/>
    </location>
</feature>
<dbReference type="EMBL" id="JACAZI010000020">
    <property type="protein sequence ID" value="KAF7339172.1"/>
    <property type="molecule type" value="Genomic_DNA"/>
</dbReference>
<feature type="chain" id="PRO_5034308869" evidence="2">
    <location>
        <begin position="26"/>
        <end position="309"/>
    </location>
</feature>
<gene>
    <name evidence="3" type="ORF">MVEN_01994400</name>
</gene>
<organism evidence="3 4">
    <name type="scientific">Mycena venus</name>
    <dbReference type="NCBI Taxonomy" id="2733690"/>
    <lineage>
        <taxon>Eukaryota</taxon>
        <taxon>Fungi</taxon>
        <taxon>Dikarya</taxon>
        <taxon>Basidiomycota</taxon>
        <taxon>Agaricomycotina</taxon>
        <taxon>Agaricomycetes</taxon>
        <taxon>Agaricomycetidae</taxon>
        <taxon>Agaricales</taxon>
        <taxon>Marasmiineae</taxon>
        <taxon>Mycenaceae</taxon>
        <taxon>Mycena</taxon>
    </lineage>
</organism>
<proteinExistence type="predicted"/>
<evidence type="ECO:0000313" key="3">
    <source>
        <dbReference type="EMBL" id="KAF7339172.1"/>
    </source>
</evidence>
<keyword evidence="4" id="KW-1185">Reference proteome</keyword>
<evidence type="ECO:0000256" key="1">
    <source>
        <dbReference type="SAM" id="MobiDB-lite"/>
    </source>
</evidence>
<sequence>MRYFRLVALTFLELLLDLPLHLTASRPPIAPQVSWANTHGDFFEIGQVPAIFCRSHTCRRRSSWAGVICAGVHHVVRLRRQATQEPPSCVLSSCEAVRRHTSPRRRVPLSQPPPPVNETQPQAQPLCSRRQVLPQLLPVHAHQTAPRLTPDGLRHQHRHALNGEGPWVRVYPALPPLRVPLPRCHRTTVHTTSRWGYVAYPSSSSSPHPETETETDLVSERRRRQCTTSARDDVVIAASASTLCPYLDALTRAFSIPFHHCFLCFTAISLTPAHTFLRMTTTYLDRIPSYDTIHFDASSIALACSQLYR</sequence>
<keyword evidence="3" id="KW-0675">Receptor</keyword>
<evidence type="ECO:0000256" key="2">
    <source>
        <dbReference type="SAM" id="SignalP"/>
    </source>
</evidence>
<dbReference type="AlphaFoldDB" id="A0A8H6XEQ4"/>
<comment type="caution">
    <text evidence="3">The sequence shown here is derived from an EMBL/GenBank/DDBJ whole genome shotgun (WGS) entry which is preliminary data.</text>
</comment>
<reference evidence="3" key="1">
    <citation type="submission" date="2020-05" db="EMBL/GenBank/DDBJ databases">
        <title>Mycena genomes resolve the evolution of fungal bioluminescence.</title>
        <authorList>
            <person name="Tsai I.J."/>
        </authorList>
    </citation>
    <scope>NUCLEOTIDE SEQUENCE</scope>
    <source>
        <strain evidence="3">CCC161011</strain>
    </source>
</reference>
<feature type="signal peptide" evidence="2">
    <location>
        <begin position="1"/>
        <end position="25"/>
    </location>
</feature>
<name>A0A8H6XEQ4_9AGAR</name>